<feature type="compositionally biased region" description="Basic and acidic residues" evidence="2">
    <location>
        <begin position="347"/>
        <end position="390"/>
    </location>
</feature>
<evidence type="ECO:0000313" key="3">
    <source>
        <dbReference type="EMBL" id="CCX29613.1"/>
    </source>
</evidence>
<sequence length="574" mass="62892">MEDSPLTLAHSNAKRASELLGTATAPYSPEILSSAASHHALAATSFASAAKTTKDPESHRCLELLVAEHERWAERLRRQATAPASLESVRETSESREEAEARAASEPREAQEPREAREAREARDSRDSRDSPYSNGNPYSNGSLYSPGSPYSATSSTRSSSRDPKTKPPFAGSVPHYPARLQKASSSLATNLASARGIPPPSRSQPVSPTTSRRRSGSSKPTQNPLSFLPPDPPDVSSPPNGAAVAGTNGVAGGANAAAADDSEASFSKFYSTLNSLIGRIGSPFTASLAFTGLPISSTPTSPSDSVYNDLPETNVLPKNWAGNGGESFYVVPYSGGMMSYASVVGRDREGGERGGGERDQDDRDRDSNGRRDRGSRDRDRRGRTDKDRLGNGGSSGDGRLSIVEEEEAARFQGHNKTLEELQLENSTLRKTIEHMAKDMQIWRKKTEEGLKSSILEIISKDGTGGTSLSRPGSRRGSPNRTTRRLQAMEDDDEDYSEGRRMGDEEAWREMVKEIKDLELKMRDLEDELGGRKQEIEVLRNENDRLNKALRKWQDRWDRLQKRAKEKESRKEGR</sequence>
<dbReference type="AlphaFoldDB" id="U4LCL3"/>
<feature type="compositionally biased region" description="Low complexity" evidence="2">
    <location>
        <begin position="467"/>
        <end position="481"/>
    </location>
</feature>
<dbReference type="STRING" id="1076935.U4LCL3"/>
<dbReference type="Proteomes" id="UP000018144">
    <property type="component" value="Unassembled WGS sequence"/>
</dbReference>
<feature type="region of interest" description="Disordered" evidence="2">
    <location>
        <begin position="347"/>
        <end position="402"/>
    </location>
</feature>
<evidence type="ECO:0000256" key="2">
    <source>
        <dbReference type="SAM" id="MobiDB-lite"/>
    </source>
</evidence>
<protein>
    <submittedName>
        <fullName evidence="3">Uncharacterized protein</fullName>
    </submittedName>
</protein>
<feature type="compositionally biased region" description="Polar residues" evidence="2">
    <location>
        <begin position="133"/>
        <end position="151"/>
    </location>
</feature>
<dbReference type="OrthoDB" id="3197614at2759"/>
<feature type="compositionally biased region" description="Pro residues" evidence="2">
    <location>
        <begin position="228"/>
        <end position="237"/>
    </location>
</feature>
<dbReference type="OMA" id="FQHENPP"/>
<feature type="region of interest" description="Disordered" evidence="2">
    <location>
        <begin position="77"/>
        <end position="248"/>
    </location>
</feature>
<feature type="coiled-coil region" evidence="1">
    <location>
        <begin position="508"/>
        <end position="570"/>
    </location>
</feature>
<organism evidence="3 4">
    <name type="scientific">Pyronema omphalodes (strain CBS 100304)</name>
    <name type="common">Pyronema confluens</name>
    <dbReference type="NCBI Taxonomy" id="1076935"/>
    <lineage>
        <taxon>Eukaryota</taxon>
        <taxon>Fungi</taxon>
        <taxon>Dikarya</taxon>
        <taxon>Ascomycota</taxon>
        <taxon>Pezizomycotina</taxon>
        <taxon>Pezizomycetes</taxon>
        <taxon>Pezizales</taxon>
        <taxon>Pyronemataceae</taxon>
        <taxon>Pyronema</taxon>
    </lineage>
</organism>
<evidence type="ECO:0000256" key="1">
    <source>
        <dbReference type="SAM" id="Coils"/>
    </source>
</evidence>
<evidence type="ECO:0000313" key="4">
    <source>
        <dbReference type="Proteomes" id="UP000018144"/>
    </source>
</evidence>
<dbReference type="EMBL" id="HF935279">
    <property type="protein sequence ID" value="CCX29613.1"/>
    <property type="molecule type" value="Genomic_DNA"/>
</dbReference>
<keyword evidence="1" id="KW-0175">Coiled coil</keyword>
<accession>U4LCL3</accession>
<keyword evidence="4" id="KW-1185">Reference proteome</keyword>
<name>U4LCL3_PYROM</name>
<feature type="coiled-coil region" evidence="1">
    <location>
        <begin position="412"/>
        <end position="439"/>
    </location>
</feature>
<dbReference type="PANTHER" id="PTHR40130:SF1">
    <property type="entry name" value="SPINDLE POLE BODY-ASSOCIATED PROTEIN CUT12 DOMAIN-CONTAINING PROTEIN"/>
    <property type="match status" value="1"/>
</dbReference>
<gene>
    <name evidence="3" type="ORF">PCON_05684</name>
</gene>
<dbReference type="PANTHER" id="PTHR40130">
    <property type="entry name" value="EXPRESSED PROTEIN"/>
    <property type="match status" value="1"/>
</dbReference>
<feature type="compositionally biased region" description="Low complexity" evidence="2">
    <location>
        <begin position="238"/>
        <end position="248"/>
    </location>
</feature>
<feature type="compositionally biased region" description="Low complexity" evidence="2">
    <location>
        <begin position="218"/>
        <end position="227"/>
    </location>
</feature>
<dbReference type="eggNOG" id="ENOG502S9VZ">
    <property type="taxonomic scope" value="Eukaryota"/>
</dbReference>
<dbReference type="Gene3D" id="1.20.58.80">
    <property type="entry name" value="Phosphotransferase system, lactose/cellobiose-type IIA subunit"/>
    <property type="match status" value="1"/>
</dbReference>
<proteinExistence type="predicted"/>
<reference evidence="3 4" key="1">
    <citation type="journal article" date="2013" name="PLoS Genet.">
        <title>The genome and development-dependent transcriptomes of Pyronema confluens: a window into fungal evolution.</title>
        <authorList>
            <person name="Traeger S."/>
            <person name="Altegoer F."/>
            <person name="Freitag M."/>
            <person name="Gabaldon T."/>
            <person name="Kempken F."/>
            <person name="Kumar A."/>
            <person name="Marcet-Houben M."/>
            <person name="Poggeler S."/>
            <person name="Stajich J.E."/>
            <person name="Nowrousian M."/>
        </authorList>
    </citation>
    <scope>NUCLEOTIDE SEQUENCE [LARGE SCALE GENOMIC DNA]</scope>
    <source>
        <strain evidence="4">CBS 100304</strain>
        <tissue evidence="3">Vegetative mycelium</tissue>
    </source>
</reference>
<feature type="compositionally biased region" description="Low complexity" evidence="2">
    <location>
        <begin position="184"/>
        <end position="195"/>
    </location>
</feature>
<feature type="region of interest" description="Disordered" evidence="2">
    <location>
        <begin position="459"/>
        <end position="503"/>
    </location>
</feature>
<feature type="compositionally biased region" description="Basic and acidic residues" evidence="2">
    <location>
        <begin position="88"/>
        <end position="130"/>
    </location>
</feature>